<keyword evidence="1" id="KW-0229">DNA integration</keyword>
<evidence type="ECO:0000313" key="7">
    <source>
        <dbReference type="EMBL" id="GFO58753.1"/>
    </source>
</evidence>
<reference evidence="8" key="1">
    <citation type="submission" date="2020-06" db="EMBL/GenBank/DDBJ databases">
        <title>Draft genomic sequence of Geomonas sp. Red330.</title>
        <authorList>
            <person name="Itoh H."/>
            <person name="Zhenxing X."/>
            <person name="Ushijima N."/>
            <person name="Masuda Y."/>
            <person name="Shiratori Y."/>
            <person name="Senoo K."/>
        </authorList>
    </citation>
    <scope>NUCLEOTIDE SEQUENCE [LARGE SCALE GENOMIC DNA]</scope>
    <source>
        <strain evidence="8">Red330</strain>
    </source>
</reference>
<dbReference type="PANTHER" id="PTHR30461:SF2">
    <property type="entry name" value="SERINE RECOMBINASE PINE-RELATED"/>
    <property type="match status" value="1"/>
</dbReference>
<evidence type="ECO:0000259" key="6">
    <source>
        <dbReference type="PROSITE" id="PS51736"/>
    </source>
</evidence>
<evidence type="ECO:0000256" key="4">
    <source>
        <dbReference type="PIRSR" id="PIRSR606118-50"/>
    </source>
</evidence>
<dbReference type="Proteomes" id="UP000556026">
    <property type="component" value="Unassembled WGS sequence"/>
</dbReference>
<organism evidence="7 8">
    <name type="scientific">Geomonas silvestris</name>
    <dbReference type="NCBI Taxonomy" id="2740184"/>
    <lineage>
        <taxon>Bacteria</taxon>
        <taxon>Pseudomonadati</taxon>
        <taxon>Thermodesulfobacteriota</taxon>
        <taxon>Desulfuromonadia</taxon>
        <taxon>Geobacterales</taxon>
        <taxon>Geobacteraceae</taxon>
        <taxon>Geomonas</taxon>
    </lineage>
</organism>
<dbReference type="Pfam" id="PF00239">
    <property type="entry name" value="Resolvase"/>
    <property type="match status" value="1"/>
</dbReference>
<dbReference type="SUPFAM" id="SSF53041">
    <property type="entry name" value="Resolvase-like"/>
    <property type="match status" value="1"/>
</dbReference>
<dbReference type="InterPro" id="IPR036162">
    <property type="entry name" value="Resolvase-like_N_sf"/>
</dbReference>
<gene>
    <name evidence="7" type="ORF">GMST_10780</name>
</gene>
<dbReference type="InterPro" id="IPR050639">
    <property type="entry name" value="SSR_resolvase"/>
</dbReference>
<dbReference type="PROSITE" id="PS51736">
    <property type="entry name" value="RECOMBINASES_3"/>
    <property type="match status" value="1"/>
</dbReference>
<evidence type="ECO:0000256" key="5">
    <source>
        <dbReference type="PROSITE-ProRule" id="PRU10137"/>
    </source>
</evidence>
<evidence type="ECO:0000256" key="3">
    <source>
        <dbReference type="ARBA" id="ARBA00023172"/>
    </source>
</evidence>
<name>A0A6V8MG12_9BACT</name>
<dbReference type="Pfam" id="PF07508">
    <property type="entry name" value="Recombinase"/>
    <property type="match status" value="1"/>
</dbReference>
<dbReference type="PROSITE" id="PS00397">
    <property type="entry name" value="RECOMBINASES_1"/>
    <property type="match status" value="1"/>
</dbReference>
<comment type="caution">
    <text evidence="7">The sequence shown here is derived from an EMBL/GenBank/DDBJ whole genome shotgun (WGS) entry which is preliminary data.</text>
</comment>
<dbReference type="InterPro" id="IPR006119">
    <property type="entry name" value="Resolv_N"/>
</dbReference>
<dbReference type="Gene3D" id="3.40.50.1390">
    <property type="entry name" value="Resolvase, N-terminal catalytic domain"/>
    <property type="match status" value="1"/>
</dbReference>
<keyword evidence="3" id="KW-0233">DNA recombination</keyword>
<dbReference type="InterPro" id="IPR006118">
    <property type="entry name" value="Recombinase_CS"/>
</dbReference>
<dbReference type="CDD" id="cd03768">
    <property type="entry name" value="SR_ResInv"/>
    <property type="match status" value="1"/>
</dbReference>
<keyword evidence="8" id="KW-1185">Reference proteome</keyword>
<evidence type="ECO:0000256" key="1">
    <source>
        <dbReference type="ARBA" id="ARBA00022908"/>
    </source>
</evidence>
<evidence type="ECO:0000256" key="2">
    <source>
        <dbReference type="ARBA" id="ARBA00023125"/>
    </source>
</evidence>
<dbReference type="GO" id="GO:0015074">
    <property type="term" value="P:DNA integration"/>
    <property type="evidence" value="ECO:0007669"/>
    <property type="project" value="UniProtKB-KW"/>
</dbReference>
<dbReference type="InterPro" id="IPR011109">
    <property type="entry name" value="DNA_bind_recombinase_dom"/>
</dbReference>
<accession>A0A6V8MG12</accession>
<dbReference type="EMBL" id="BLXX01000002">
    <property type="protein sequence ID" value="GFO58753.1"/>
    <property type="molecule type" value="Genomic_DNA"/>
</dbReference>
<proteinExistence type="predicted"/>
<keyword evidence="2" id="KW-0238">DNA-binding</keyword>
<evidence type="ECO:0000313" key="8">
    <source>
        <dbReference type="Proteomes" id="UP000556026"/>
    </source>
</evidence>
<dbReference type="GO" id="GO:0000150">
    <property type="term" value="F:DNA strand exchange activity"/>
    <property type="evidence" value="ECO:0007669"/>
    <property type="project" value="InterPro"/>
</dbReference>
<dbReference type="SMART" id="SM00857">
    <property type="entry name" value="Resolvase"/>
    <property type="match status" value="1"/>
</dbReference>
<dbReference type="RefSeq" id="WP_183353602.1">
    <property type="nucleotide sequence ID" value="NZ_BLXX01000002.1"/>
</dbReference>
<feature type="active site" description="O-(5'-phospho-DNA)-serine intermediate" evidence="4 5">
    <location>
        <position position="10"/>
    </location>
</feature>
<sequence>MRYIGYARVSTARQGRSGLGLESQEAAIAAYVSSMGGDLEQLYVEVESGKRDDRPELREAIQHAQLIGARLVIHKLDRLSRDLGFITTLQKNLVDFVVTDLPGADRFTVQLFGALAEKERFMISERTRQALAAAKARGVKLGNSKGEGFTPEIQKAGAVAAAAARIEKADTFAVRVKPMAEKLKAEGLSLRGIAAKLNEKGIKTPRGKQWTATAVKNAMER</sequence>
<dbReference type="GO" id="GO:0003677">
    <property type="term" value="F:DNA binding"/>
    <property type="evidence" value="ECO:0007669"/>
    <property type="project" value="UniProtKB-KW"/>
</dbReference>
<feature type="domain" description="Resolvase/invertase-type recombinase catalytic" evidence="6">
    <location>
        <begin position="2"/>
        <end position="138"/>
    </location>
</feature>
<dbReference type="AlphaFoldDB" id="A0A6V8MG12"/>
<protein>
    <submittedName>
        <fullName evidence="7">Resolvase</fullName>
    </submittedName>
</protein>
<dbReference type="PANTHER" id="PTHR30461">
    <property type="entry name" value="DNA-INVERTASE FROM LAMBDOID PROPHAGE"/>
    <property type="match status" value="1"/>
</dbReference>